<dbReference type="InterPro" id="IPR003439">
    <property type="entry name" value="ABC_transporter-like_ATP-bd"/>
</dbReference>
<dbReference type="AlphaFoldDB" id="A0A1M6D5T6"/>
<accession>A0A1M6D5T6</accession>
<evidence type="ECO:0000313" key="5">
    <source>
        <dbReference type="EMBL" id="SHI68473.1"/>
    </source>
</evidence>
<dbReference type="InterPro" id="IPR003593">
    <property type="entry name" value="AAA+_ATPase"/>
</dbReference>
<gene>
    <name evidence="5" type="ORF">SAMN02745975_00385</name>
</gene>
<dbReference type="SMART" id="SM00382">
    <property type="entry name" value="AAA"/>
    <property type="match status" value="1"/>
</dbReference>
<reference evidence="6" key="1">
    <citation type="submission" date="2016-11" db="EMBL/GenBank/DDBJ databases">
        <authorList>
            <person name="Varghese N."/>
            <person name="Submissions S."/>
        </authorList>
    </citation>
    <scope>NUCLEOTIDE SEQUENCE [LARGE SCALE GENOMIC DNA]</scope>
    <source>
        <strain evidence="6">DSM 17957</strain>
    </source>
</reference>
<dbReference type="Pfam" id="PF00005">
    <property type="entry name" value="ABC_tran"/>
    <property type="match status" value="1"/>
</dbReference>
<dbReference type="InterPro" id="IPR017871">
    <property type="entry name" value="ABC_transporter-like_CS"/>
</dbReference>
<protein>
    <submittedName>
        <fullName evidence="5">Putative ABC transport system ATP-binding protein</fullName>
    </submittedName>
</protein>
<keyword evidence="1" id="KW-0813">Transport</keyword>
<sequence>MKLLELQSVHYRINRTEILRGIDLNISTGEFLTIIGPSGSGKSTLLRLLNNLNSPTSGNILYREKNINTYVPEALRVQISYVFQKPYLFGTKVIDNLKYPFKLHSKEIDLGKISALLKELNLDEDILQKNIHSLSGGEQQRIALIRSLILEPEVLLLDEITASLDPVNRSMVEDFIKQLHQRSELTILLVTHDMQQAKGLGNRTLYMNQGKIVHDMPTESFFGRGIDGELDKFMSGQR</sequence>
<evidence type="ECO:0000313" key="6">
    <source>
        <dbReference type="Proteomes" id="UP000184536"/>
    </source>
</evidence>
<dbReference type="SUPFAM" id="SSF52540">
    <property type="entry name" value="P-loop containing nucleoside triphosphate hydrolases"/>
    <property type="match status" value="1"/>
</dbReference>
<dbReference type="EMBL" id="FQZV01000005">
    <property type="protein sequence ID" value="SHI68473.1"/>
    <property type="molecule type" value="Genomic_DNA"/>
</dbReference>
<keyword evidence="3 5" id="KW-0067">ATP-binding</keyword>
<dbReference type="Gene3D" id="3.40.50.300">
    <property type="entry name" value="P-loop containing nucleotide triphosphate hydrolases"/>
    <property type="match status" value="1"/>
</dbReference>
<keyword evidence="6" id="KW-1185">Reference proteome</keyword>
<dbReference type="PROSITE" id="PS00211">
    <property type="entry name" value="ABC_TRANSPORTER_1"/>
    <property type="match status" value="1"/>
</dbReference>
<dbReference type="STRING" id="1121919.SAMN02745975_00385"/>
<feature type="domain" description="ABC transporter" evidence="4">
    <location>
        <begin position="4"/>
        <end position="234"/>
    </location>
</feature>
<dbReference type="GO" id="GO:0016887">
    <property type="term" value="F:ATP hydrolysis activity"/>
    <property type="evidence" value="ECO:0007669"/>
    <property type="project" value="InterPro"/>
</dbReference>
<evidence type="ECO:0000259" key="4">
    <source>
        <dbReference type="PROSITE" id="PS50893"/>
    </source>
</evidence>
<dbReference type="OrthoDB" id="9785080at2"/>
<evidence type="ECO:0000256" key="2">
    <source>
        <dbReference type="ARBA" id="ARBA00022741"/>
    </source>
</evidence>
<evidence type="ECO:0000256" key="3">
    <source>
        <dbReference type="ARBA" id="ARBA00022840"/>
    </source>
</evidence>
<name>A0A1M6D5T6_9FIRM</name>
<dbReference type="PROSITE" id="PS50893">
    <property type="entry name" value="ABC_TRANSPORTER_2"/>
    <property type="match status" value="1"/>
</dbReference>
<keyword evidence="2" id="KW-0547">Nucleotide-binding</keyword>
<organism evidence="5 6">
    <name type="scientific">Geosporobacter subterraneus DSM 17957</name>
    <dbReference type="NCBI Taxonomy" id="1121919"/>
    <lineage>
        <taxon>Bacteria</taxon>
        <taxon>Bacillati</taxon>
        <taxon>Bacillota</taxon>
        <taxon>Clostridia</taxon>
        <taxon>Peptostreptococcales</taxon>
        <taxon>Thermotaleaceae</taxon>
        <taxon>Geosporobacter</taxon>
    </lineage>
</organism>
<evidence type="ECO:0000256" key="1">
    <source>
        <dbReference type="ARBA" id="ARBA00022448"/>
    </source>
</evidence>
<dbReference type="GO" id="GO:0005524">
    <property type="term" value="F:ATP binding"/>
    <property type="evidence" value="ECO:0007669"/>
    <property type="project" value="UniProtKB-KW"/>
</dbReference>
<dbReference type="PANTHER" id="PTHR43423:SF1">
    <property type="entry name" value="ABC TRANSPORTER I FAMILY MEMBER 17"/>
    <property type="match status" value="1"/>
</dbReference>
<dbReference type="RefSeq" id="WP_110939681.1">
    <property type="nucleotide sequence ID" value="NZ_FQZV01000005.1"/>
</dbReference>
<dbReference type="PANTHER" id="PTHR43423">
    <property type="entry name" value="ABC TRANSPORTER I FAMILY MEMBER 17"/>
    <property type="match status" value="1"/>
</dbReference>
<proteinExistence type="predicted"/>
<dbReference type="Proteomes" id="UP000184536">
    <property type="component" value="Unassembled WGS sequence"/>
</dbReference>
<dbReference type="InterPro" id="IPR027417">
    <property type="entry name" value="P-loop_NTPase"/>
</dbReference>